<dbReference type="GO" id="GO:0030246">
    <property type="term" value="F:carbohydrate binding"/>
    <property type="evidence" value="ECO:0007669"/>
    <property type="project" value="TreeGrafter"/>
</dbReference>
<dbReference type="PIRSF" id="PIRSF006470">
    <property type="entry name" value="DctB"/>
    <property type="match status" value="1"/>
</dbReference>
<dbReference type="NCBIfam" id="NF037995">
    <property type="entry name" value="TRAP_S1"/>
    <property type="match status" value="1"/>
</dbReference>
<evidence type="ECO:0000313" key="4">
    <source>
        <dbReference type="Proteomes" id="UP000269883"/>
    </source>
</evidence>
<organism evidence="3 4">
    <name type="scientific">Desulfovibrio ferrophilus</name>
    <dbReference type="NCBI Taxonomy" id="241368"/>
    <lineage>
        <taxon>Bacteria</taxon>
        <taxon>Pseudomonadati</taxon>
        <taxon>Thermodesulfobacteriota</taxon>
        <taxon>Desulfovibrionia</taxon>
        <taxon>Desulfovibrionales</taxon>
        <taxon>Desulfovibrionaceae</taxon>
        <taxon>Desulfovibrio</taxon>
    </lineage>
</organism>
<name>A0A2Z6B112_9BACT</name>
<keyword evidence="1 2" id="KW-0732">Signal</keyword>
<sequence>MKQGIRRILLFVFAVTLLAVPGMAQAKTVLKLGHLAPIDHPYHAGAMLLSGMVAKKSHGDMEIKVFPANQLGKQRELVEGAQLGTVDMVLTSDVLLSSFEETMGVLNMPFLFRDIEHVGKVLDGPVGQELSANLAKKGLVVLGYWENGFRHITNSKHPINTPADLKGLKVRTPSGYIFIESFKDFGASPTPMAFGELYSALQLGTVDGQENPVAHVVTQKFYEVQKYLSLTGHIHVSEPLVMSKVIYDSLSPEQQKILHESAAEIAVWSRAKVAEEASEKLEFLKTKMKVNTAQRKTFAAASEALYEHYEGKFGALIKEIKSAI</sequence>
<dbReference type="PANTHER" id="PTHR33376">
    <property type="match status" value="1"/>
</dbReference>
<evidence type="ECO:0000256" key="1">
    <source>
        <dbReference type="ARBA" id="ARBA00022729"/>
    </source>
</evidence>
<dbReference type="RefSeq" id="WP_126379902.1">
    <property type="nucleotide sequence ID" value="NZ_AP017378.1"/>
</dbReference>
<dbReference type="NCBIfam" id="TIGR00787">
    <property type="entry name" value="dctP"/>
    <property type="match status" value="1"/>
</dbReference>
<gene>
    <name evidence="3" type="ORF">DFE_2438</name>
</gene>
<dbReference type="OrthoDB" id="8690069at2"/>
<dbReference type="Proteomes" id="UP000269883">
    <property type="component" value="Chromosome"/>
</dbReference>
<dbReference type="GO" id="GO:0030288">
    <property type="term" value="C:outer membrane-bounded periplasmic space"/>
    <property type="evidence" value="ECO:0007669"/>
    <property type="project" value="InterPro"/>
</dbReference>
<dbReference type="InterPro" id="IPR004682">
    <property type="entry name" value="TRAP_DctP"/>
</dbReference>
<feature type="chain" id="PRO_5016333460" evidence="2">
    <location>
        <begin position="27"/>
        <end position="324"/>
    </location>
</feature>
<dbReference type="InterPro" id="IPR018389">
    <property type="entry name" value="DctP_fam"/>
</dbReference>
<dbReference type="SUPFAM" id="SSF53850">
    <property type="entry name" value="Periplasmic binding protein-like II"/>
    <property type="match status" value="1"/>
</dbReference>
<dbReference type="PANTHER" id="PTHR33376:SF2">
    <property type="entry name" value="DICARBOXYLATE-BINDING PERIPLASMIC PROTEIN"/>
    <property type="match status" value="1"/>
</dbReference>
<dbReference type="InterPro" id="IPR038404">
    <property type="entry name" value="TRAP_DctP_sf"/>
</dbReference>
<dbReference type="CDD" id="cd13603">
    <property type="entry name" value="PBP2_TRAP_Siap_TeaA_like"/>
    <property type="match status" value="1"/>
</dbReference>
<dbReference type="AlphaFoldDB" id="A0A2Z6B112"/>
<reference evidence="3 4" key="1">
    <citation type="journal article" date="2018" name="Sci. Adv.">
        <title>Multi-heme cytochromes provide a pathway for survival in energy-limited environments.</title>
        <authorList>
            <person name="Deng X."/>
            <person name="Dohmae N."/>
            <person name="Nealson K.H."/>
            <person name="Hashimoto K."/>
            <person name="Okamoto A."/>
        </authorList>
    </citation>
    <scope>NUCLEOTIDE SEQUENCE [LARGE SCALE GENOMIC DNA]</scope>
    <source>
        <strain evidence="3 4">IS5</strain>
    </source>
</reference>
<evidence type="ECO:0000256" key="2">
    <source>
        <dbReference type="SAM" id="SignalP"/>
    </source>
</evidence>
<evidence type="ECO:0000313" key="3">
    <source>
        <dbReference type="EMBL" id="BBD09164.1"/>
    </source>
</evidence>
<keyword evidence="4" id="KW-1185">Reference proteome</keyword>
<accession>A0A2Z6B112</accession>
<dbReference type="Gene3D" id="3.40.190.170">
    <property type="entry name" value="Bacterial extracellular solute-binding protein, family 7"/>
    <property type="match status" value="1"/>
</dbReference>
<dbReference type="EMBL" id="AP017378">
    <property type="protein sequence ID" value="BBD09164.1"/>
    <property type="molecule type" value="Genomic_DNA"/>
</dbReference>
<feature type="signal peptide" evidence="2">
    <location>
        <begin position="1"/>
        <end position="26"/>
    </location>
</feature>
<proteinExistence type="predicted"/>
<protein>
    <submittedName>
        <fullName evidence="3">TRAP dicarboxylate transporter, DctP subunit</fullName>
    </submittedName>
</protein>
<dbReference type="Pfam" id="PF03480">
    <property type="entry name" value="DctP"/>
    <property type="match status" value="1"/>
</dbReference>
<dbReference type="GO" id="GO:0055085">
    <property type="term" value="P:transmembrane transport"/>
    <property type="evidence" value="ECO:0007669"/>
    <property type="project" value="InterPro"/>
</dbReference>
<dbReference type="KEGG" id="dfl:DFE_2438"/>